<keyword evidence="2" id="KW-1185">Reference proteome</keyword>
<evidence type="ECO:0000313" key="2">
    <source>
        <dbReference type="Proteomes" id="UP000199206"/>
    </source>
</evidence>
<reference evidence="2" key="1">
    <citation type="submission" date="2016-10" db="EMBL/GenBank/DDBJ databases">
        <authorList>
            <person name="Varghese N."/>
            <person name="Submissions S."/>
        </authorList>
    </citation>
    <scope>NUCLEOTIDE SEQUENCE [LARGE SCALE GENOMIC DNA]</scope>
    <source>
        <strain evidence="2">S6-262</strain>
    </source>
</reference>
<evidence type="ECO:0008006" key="3">
    <source>
        <dbReference type="Google" id="ProtNLM"/>
    </source>
</evidence>
<sequence>MRHVRSSWSGAVLVCGKCSRKLDGGFGDKGRSSLAKALRRALGLKKGRKAALGVVETGCLKVCPKGAAVLVDTRRPGDWLIMPEGAEMDELARRLMDQPPA</sequence>
<dbReference type="AlphaFoldDB" id="A0A1H7YFS5"/>
<protein>
    <recommendedName>
        <fullName evidence="3">(2Fe-2S) ferredoxin</fullName>
    </recommendedName>
</protein>
<dbReference type="EMBL" id="FOCF01000001">
    <property type="protein sequence ID" value="SEM44177.1"/>
    <property type="molecule type" value="Genomic_DNA"/>
</dbReference>
<accession>A0A1H7YFS5</accession>
<dbReference type="RefSeq" id="WP_093663626.1">
    <property type="nucleotide sequence ID" value="NZ_FOCF01000001.1"/>
</dbReference>
<proteinExistence type="predicted"/>
<evidence type="ECO:0000313" key="1">
    <source>
        <dbReference type="EMBL" id="SEM44177.1"/>
    </source>
</evidence>
<dbReference type="STRING" id="1166340.SAMN05192583_0225"/>
<gene>
    <name evidence="1" type="ORF">SAMN05192583_0225</name>
</gene>
<dbReference type="Proteomes" id="UP000199206">
    <property type="component" value="Unassembled WGS sequence"/>
</dbReference>
<dbReference type="OrthoDB" id="7412671at2"/>
<dbReference type="Gene3D" id="3.40.30.10">
    <property type="entry name" value="Glutaredoxin"/>
    <property type="match status" value="1"/>
</dbReference>
<organism evidence="1 2">
    <name type="scientific">Sphingomonas gellani</name>
    <dbReference type="NCBI Taxonomy" id="1166340"/>
    <lineage>
        <taxon>Bacteria</taxon>
        <taxon>Pseudomonadati</taxon>
        <taxon>Pseudomonadota</taxon>
        <taxon>Alphaproteobacteria</taxon>
        <taxon>Sphingomonadales</taxon>
        <taxon>Sphingomonadaceae</taxon>
        <taxon>Sphingomonas</taxon>
    </lineage>
</organism>
<name>A0A1H7YFS5_9SPHN</name>